<dbReference type="Pfam" id="PF06305">
    <property type="entry name" value="LapA_dom"/>
    <property type="match status" value="1"/>
</dbReference>
<feature type="transmembrane region" description="Helical" evidence="6">
    <location>
        <begin position="30"/>
        <end position="61"/>
    </location>
</feature>
<protein>
    <submittedName>
        <fullName evidence="8">DUF1049 domain-containing protein</fullName>
    </submittedName>
</protein>
<dbReference type="PANTHER" id="PTHR41335:SF1">
    <property type="entry name" value="MEMBRANE PROTEIN"/>
    <property type="match status" value="1"/>
</dbReference>
<dbReference type="AlphaFoldDB" id="A0A7H9EJE3"/>
<evidence type="ECO:0000256" key="3">
    <source>
        <dbReference type="ARBA" id="ARBA00022989"/>
    </source>
</evidence>
<dbReference type="RefSeq" id="WP_180849514.1">
    <property type="nucleotide sequence ID" value="NZ_CP047418.1"/>
</dbReference>
<reference evidence="8 9" key="1">
    <citation type="submission" date="2020-01" db="EMBL/GenBank/DDBJ databases">
        <title>Complete and circular genome sequences of six lactobacillus isolates from horses.</title>
        <authorList>
            <person name="Hassan H.M."/>
        </authorList>
    </citation>
    <scope>NUCLEOTIDE SEQUENCE [LARGE SCALE GENOMIC DNA]</scope>
    <source>
        <strain evidence="8 9">1A</strain>
    </source>
</reference>
<keyword evidence="2 6" id="KW-0812">Transmembrane</keyword>
<evidence type="ECO:0000259" key="7">
    <source>
        <dbReference type="Pfam" id="PF06305"/>
    </source>
</evidence>
<keyword evidence="1" id="KW-1003">Cell membrane</keyword>
<evidence type="ECO:0000256" key="5">
    <source>
        <dbReference type="SAM" id="Coils"/>
    </source>
</evidence>
<evidence type="ECO:0000313" key="8">
    <source>
        <dbReference type="EMBL" id="QLL77731.1"/>
    </source>
</evidence>
<organism evidence="8 9">
    <name type="scientific">Ligilactobacillus saerimneri</name>
    <dbReference type="NCBI Taxonomy" id="228229"/>
    <lineage>
        <taxon>Bacteria</taxon>
        <taxon>Bacillati</taxon>
        <taxon>Bacillota</taxon>
        <taxon>Bacilli</taxon>
        <taxon>Lactobacillales</taxon>
        <taxon>Lactobacillaceae</taxon>
        <taxon>Ligilactobacillus</taxon>
    </lineage>
</organism>
<evidence type="ECO:0000313" key="9">
    <source>
        <dbReference type="Proteomes" id="UP000510886"/>
    </source>
</evidence>
<feature type="domain" description="Lipopolysaccharide assembly protein A" evidence="7">
    <location>
        <begin position="24"/>
        <end position="81"/>
    </location>
</feature>
<dbReference type="Proteomes" id="UP000510886">
    <property type="component" value="Chromosome"/>
</dbReference>
<proteinExistence type="predicted"/>
<gene>
    <name evidence="8" type="ORF">GTO87_03425</name>
</gene>
<dbReference type="GO" id="GO:0005886">
    <property type="term" value="C:plasma membrane"/>
    <property type="evidence" value="ECO:0007669"/>
    <property type="project" value="InterPro"/>
</dbReference>
<evidence type="ECO:0000256" key="1">
    <source>
        <dbReference type="ARBA" id="ARBA00022475"/>
    </source>
</evidence>
<dbReference type="InterPro" id="IPR010445">
    <property type="entry name" value="LapA_dom"/>
</dbReference>
<sequence length="98" mass="10991">MKKQINLIIGVVLVLIIAVFSYLNRQLVTINFGVVATTMPLIVVLIACVLLGIILATLFTANSMHRMRKKIADQEERLQALLRGRRSSEQQTPKETES</sequence>
<keyword evidence="4 6" id="KW-0472">Membrane</keyword>
<keyword evidence="3 6" id="KW-1133">Transmembrane helix</keyword>
<dbReference type="PANTHER" id="PTHR41335">
    <property type="entry name" value="MEMBRANE PROTEIN-RELATED"/>
    <property type="match status" value="1"/>
</dbReference>
<feature type="coiled-coil region" evidence="5">
    <location>
        <begin position="64"/>
        <end position="91"/>
    </location>
</feature>
<accession>A0A7H9EJE3</accession>
<evidence type="ECO:0000256" key="4">
    <source>
        <dbReference type="ARBA" id="ARBA00023136"/>
    </source>
</evidence>
<evidence type="ECO:0000256" key="2">
    <source>
        <dbReference type="ARBA" id="ARBA00022692"/>
    </source>
</evidence>
<dbReference type="EMBL" id="CP047418">
    <property type="protein sequence ID" value="QLL77731.1"/>
    <property type="molecule type" value="Genomic_DNA"/>
</dbReference>
<keyword evidence="5" id="KW-0175">Coiled coil</keyword>
<feature type="transmembrane region" description="Helical" evidence="6">
    <location>
        <begin position="7"/>
        <end position="24"/>
    </location>
</feature>
<name>A0A7H9EJE3_9LACO</name>
<evidence type="ECO:0000256" key="6">
    <source>
        <dbReference type="SAM" id="Phobius"/>
    </source>
</evidence>
<dbReference type="KEGG" id="lsw:GTO87_03425"/>